<dbReference type="EMBL" id="CP021109">
    <property type="protein sequence ID" value="ARP85796.1"/>
    <property type="molecule type" value="Genomic_DNA"/>
</dbReference>
<protein>
    <submittedName>
        <fullName evidence="1">Uncharacterized protein</fullName>
    </submittedName>
</protein>
<reference evidence="1 2" key="1">
    <citation type="submission" date="2017-05" db="EMBL/GenBank/DDBJ databases">
        <title>Complete and WGS of Bordetella genogroups.</title>
        <authorList>
            <person name="Spilker T."/>
            <person name="LiPuma J."/>
        </authorList>
    </citation>
    <scope>NUCLEOTIDE SEQUENCE [LARGE SCALE GENOMIC DNA]</scope>
    <source>
        <strain evidence="1 2">AU17164</strain>
    </source>
</reference>
<evidence type="ECO:0000313" key="1">
    <source>
        <dbReference type="EMBL" id="ARP85796.1"/>
    </source>
</evidence>
<name>A0A1W6YXL3_9BORD</name>
<sequence length="109" mass="12781">MPFRPPLTLTELTRIRARYEITPNRAPCAYQDVIVWKDIVALLYEVKRLRAMLLRADQLRDRFPKPNNCLDEVWAQFLADLAAEPCVLEQSEIKDELTAPTKRRTKRKA</sequence>
<keyword evidence="2" id="KW-1185">Reference proteome</keyword>
<proteinExistence type="predicted"/>
<organism evidence="1 2">
    <name type="scientific">Bordetella genomosp. 9</name>
    <dbReference type="NCBI Taxonomy" id="1416803"/>
    <lineage>
        <taxon>Bacteria</taxon>
        <taxon>Pseudomonadati</taxon>
        <taxon>Pseudomonadota</taxon>
        <taxon>Betaproteobacteria</taxon>
        <taxon>Burkholderiales</taxon>
        <taxon>Alcaligenaceae</taxon>
        <taxon>Bordetella</taxon>
    </lineage>
</organism>
<evidence type="ECO:0000313" key="2">
    <source>
        <dbReference type="Proteomes" id="UP000194139"/>
    </source>
</evidence>
<dbReference type="Proteomes" id="UP000194139">
    <property type="component" value="Chromosome"/>
</dbReference>
<gene>
    <name evidence="1" type="ORF">CAL13_05930</name>
</gene>
<dbReference type="AlphaFoldDB" id="A0A1W6YXL3"/>
<dbReference type="RefSeq" id="WP_086071810.1">
    <property type="nucleotide sequence ID" value="NZ_CP021109.1"/>
</dbReference>
<accession>A0A1W6YXL3</accession>